<evidence type="ECO:0000256" key="1">
    <source>
        <dbReference type="ARBA" id="ARBA00008140"/>
    </source>
</evidence>
<proteinExistence type="inferred from homology"/>
<keyword evidence="6" id="KW-1185">Reference proteome</keyword>
<comment type="similarity">
    <text evidence="1">Belongs to the DeSI family.</text>
</comment>
<dbReference type="Proteomes" id="UP000634136">
    <property type="component" value="Unassembled WGS sequence"/>
</dbReference>
<comment type="caution">
    <text evidence="5">The sequence shown here is derived from an EMBL/GenBank/DDBJ whole genome shotgun (WGS) entry which is preliminary data.</text>
</comment>
<organism evidence="5 6">
    <name type="scientific">Senna tora</name>
    <dbReference type="NCBI Taxonomy" id="362788"/>
    <lineage>
        <taxon>Eukaryota</taxon>
        <taxon>Viridiplantae</taxon>
        <taxon>Streptophyta</taxon>
        <taxon>Embryophyta</taxon>
        <taxon>Tracheophyta</taxon>
        <taxon>Spermatophyta</taxon>
        <taxon>Magnoliopsida</taxon>
        <taxon>eudicotyledons</taxon>
        <taxon>Gunneridae</taxon>
        <taxon>Pentapetalae</taxon>
        <taxon>rosids</taxon>
        <taxon>fabids</taxon>
        <taxon>Fabales</taxon>
        <taxon>Fabaceae</taxon>
        <taxon>Caesalpinioideae</taxon>
        <taxon>Cassia clade</taxon>
        <taxon>Senna</taxon>
    </lineage>
</organism>
<evidence type="ECO:0000256" key="3">
    <source>
        <dbReference type="ARBA" id="ARBA00022801"/>
    </source>
</evidence>
<protein>
    <submittedName>
        <fullName evidence="5">DeSI-like protein</fullName>
    </submittedName>
</protein>
<dbReference type="Gene3D" id="3.90.1720.30">
    <property type="entry name" value="PPPDE domains"/>
    <property type="match status" value="1"/>
</dbReference>
<dbReference type="SMART" id="SM01179">
    <property type="entry name" value="DUF862"/>
    <property type="match status" value="1"/>
</dbReference>
<dbReference type="GO" id="GO:0016579">
    <property type="term" value="P:protein deubiquitination"/>
    <property type="evidence" value="ECO:0007669"/>
    <property type="project" value="TreeGrafter"/>
</dbReference>
<dbReference type="GO" id="GO:0101005">
    <property type="term" value="F:deubiquitinase activity"/>
    <property type="evidence" value="ECO:0007669"/>
    <property type="project" value="TreeGrafter"/>
</dbReference>
<dbReference type="PANTHER" id="PTHR12378">
    <property type="entry name" value="DESUMOYLATING ISOPEPTIDASE"/>
    <property type="match status" value="1"/>
</dbReference>
<dbReference type="AlphaFoldDB" id="A0A834W6Y4"/>
<accession>A0A834W6Y4</accession>
<gene>
    <name evidence="5" type="ORF">G2W53_038520</name>
</gene>
<evidence type="ECO:0000259" key="4">
    <source>
        <dbReference type="PROSITE" id="PS51858"/>
    </source>
</evidence>
<evidence type="ECO:0000313" key="6">
    <source>
        <dbReference type="Proteomes" id="UP000634136"/>
    </source>
</evidence>
<name>A0A834W6Y4_9FABA</name>
<dbReference type="OrthoDB" id="1396472at2759"/>
<evidence type="ECO:0000256" key="2">
    <source>
        <dbReference type="ARBA" id="ARBA00022670"/>
    </source>
</evidence>
<dbReference type="InterPro" id="IPR042266">
    <property type="entry name" value="PPPDE_sf"/>
</dbReference>
<dbReference type="PANTHER" id="PTHR12378:SF80">
    <property type="entry name" value="IP06716P-RELATED"/>
    <property type="match status" value="1"/>
</dbReference>
<dbReference type="GO" id="GO:0006508">
    <property type="term" value="P:proteolysis"/>
    <property type="evidence" value="ECO:0007669"/>
    <property type="project" value="UniProtKB-KW"/>
</dbReference>
<evidence type="ECO:0000313" key="5">
    <source>
        <dbReference type="EMBL" id="KAF7806359.1"/>
    </source>
</evidence>
<dbReference type="EMBL" id="JAAIUW010000012">
    <property type="protein sequence ID" value="KAF7806359.1"/>
    <property type="molecule type" value="Genomic_DNA"/>
</dbReference>
<feature type="domain" description="PPPDE" evidence="4">
    <location>
        <begin position="22"/>
        <end position="172"/>
    </location>
</feature>
<reference evidence="5" key="1">
    <citation type="submission" date="2020-09" db="EMBL/GenBank/DDBJ databases">
        <title>Genome-Enabled Discovery of Anthraquinone Biosynthesis in Senna tora.</title>
        <authorList>
            <person name="Kang S.-H."/>
            <person name="Pandey R.P."/>
            <person name="Lee C.-M."/>
            <person name="Sim J.-S."/>
            <person name="Jeong J.-T."/>
            <person name="Choi B.-S."/>
            <person name="Jung M."/>
            <person name="Ginzburg D."/>
            <person name="Zhao K."/>
            <person name="Won S.Y."/>
            <person name="Oh T.-J."/>
            <person name="Yu Y."/>
            <person name="Kim N.-H."/>
            <person name="Lee O.R."/>
            <person name="Lee T.-H."/>
            <person name="Bashyal P."/>
            <person name="Kim T.-S."/>
            <person name="Lee W.-H."/>
            <person name="Kawkins C."/>
            <person name="Kim C.-K."/>
            <person name="Kim J.S."/>
            <person name="Ahn B.O."/>
            <person name="Rhee S.Y."/>
            <person name="Sohng J.K."/>
        </authorList>
    </citation>
    <scope>NUCLEOTIDE SEQUENCE</scope>
    <source>
        <tissue evidence="5">Leaf</tissue>
    </source>
</reference>
<dbReference type="InterPro" id="IPR008580">
    <property type="entry name" value="PPPDE_dom"/>
</dbReference>
<sequence>MATEASNSISTLQCLPNNHYSTPLVLNVYDLTPLNNYMYWIGLGIFHSGIEVHGKEYGFGAHEFPTSGVFEVEPRMCPGFIYRRSITLGQINIHPSDFRMFIEKMALEYYGDTYQLLSKNCNHFTDDVSRRLIGKGIPGWVNRLAKLELDSHSSCSHFLLGILCSCLLPESLKVSNVQQHLPECQDNLEDDDQETDDDQEKQLLPSLPRFEDVCFVEETPRA</sequence>
<keyword evidence="2" id="KW-0645">Protease</keyword>
<dbReference type="PROSITE" id="PS51858">
    <property type="entry name" value="PPPDE"/>
    <property type="match status" value="1"/>
</dbReference>
<dbReference type="Pfam" id="PF05903">
    <property type="entry name" value="Peptidase_C97"/>
    <property type="match status" value="1"/>
</dbReference>
<keyword evidence="3" id="KW-0378">Hydrolase</keyword>